<feature type="compositionally biased region" description="Basic and acidic residues" evidence="7">
    <location>
        <begin position="155"/>
        <end position="164"/>
    </location>
</feature>
<dbReference type="PANTHER" id="PTHR42942">
    <property type="entry name" value="6-O-METHYLGUANINE DNA METHYLTRANSFERASE"/>
    <property type="match status" value="1"/>
</dbReference>
<evidence type="ECO:0000259" key="8">
    <source>
        <dbReference type="Pfam" id="PF01035"/>
    </source>
</evidence>
<evidence type="ECO:0000256" key="1">
    <source>
        <dbReference type="ARBA" id="ARBA00001286"/>
    </source>
</evidence>
<dbReference type="InterPro" id="IPR052520">
    <property type="entry name" value="ATL_DNA_repair"/>
</dbReference>
<evidence type="ECO:0000256" key="7">
    <source>
        <dbReference type="SAM" id="MobiDB-lite"/>
    </source>
</evidence>
<dbReference type="GO" id="GO:0006281">
    <property type="term" value="P:DNA repair"/>
    <property type="evidence" value="ECO:0007669"/>
    <property type="project" value="UniProtKB-KW"/>
</dbReference>
<dbReference type="SUPFAM" id="SSF46767">
    <property type="entry name" value="Methylated DNA-protein cysteine methyltransferase, C-terminal domain"/>
    <property type="match status" value="1"/>
</dbReference>
<evidence type="ECO:0000256" key="2">
    <source>
        <dbReference type="ARBA" id="ARBA00022603"/>
    </source>
</evidence>
<reference evidence="10 11" key="1">
    <citation type="journal article" date="2018" name="Int. J. Syst. Evol. Microbiol.">
        <title>Rubneribacter badeniensis gen. nov., sp. nov. and Enteroscipio rubneri gen. nov., sp. nov., new members of the Eggerthellaceae isolated from human faeces.</title>
        <authorList>
            <person name="Danylec N."/>
            <person name="Gobl A."/>
            <person name="Stoll D.A."/>
            <person name="Hetzer B."/>
            <person name="Kulling S.E."/>
            <person name="Huch M."/>
        </authorList>
    </citation>
    <scope>NUCLEOTIDE SEQUENCE [LARGE SCALE GENOMIC DNA]</scope>
    <source>
        <strain evidence="10 11">ResAG-85</strain>
    </source>
</reference>
<evidence type="ECO:0000313" key="10">
    <source>
        <dbReference type="EMBL" id="PNV66346.1"/>
    </source>
</evidence>
<keyword evidence="4" id="KW-0227">DNA damage</keyword>
<dbReference type="GO" id="GO:0003908">
    <property type="term" value="F:methylated-DNA-[protein]-cysteine S-methyltransferase activity"/>
    <property type="evidence" value="ECO:0007669"/>
    <property type="project" value="UniProtKB-EC"/>
</dbReference>
<evidence type="ECO:0000256" key="6">
    <source>
        <dbReference type="ARBA" id="ARBA00049348"/>
    </source>
</evidence>
<keyword evidence="3 10" id="KW-0808">Transferase</keyword>
<name>A0A2K2U7P1_9ACTN</name>
<proteinExistence type="predicted"/>
<comment type="catalytic activity">
    <reaction evidence="1">
        <text>a 4-O-methyl-thymidine in DNA + L-cysteinyl-[protein] = a thymidine in DNA + S-methyl-L-cysteinyl-[protein]</text>
        <dbReference type="Rhea" id="RHEA:53428"/>
        <dbReference type="Rhea" id="RHEA-COMP:10131"/>
        <dbReference type="Rhea" id="RHEA-COMP:10132"/>
        <dbReference type="Rhea" id="RHEA-COMP:13555"/>
        <dbReference type="Rhea" id="RHEA-COMP:13556"/>
        <dbReference type="ChEBI" id="CHEBI:29950"/>
        <dbReference type="ChEBI" id="CHEBI:82612"/>
        <dbReference type="ChEBI" id="CHEBI:137386"/>
        <dbReference type="ChEBI" id="CHEBI:137387"/>
        <dbReference type="EC" id="2.1.1.63"/>
    </reaction>
</comment>
<dbReference type="PANTHER" id="PTHR42942:SF1">
    <property type="entry name" value="ALKYLTRANSFERASE-LIKE PROTEIN 1"/>
    <property type="match status" value="1"/>
</dbReference>
<evidence type="ECO:0000256" key="3">
    <source>
        <dbReference type="ARBA" id="ARBA00022679"/>
    </source>
</evidence>
<evidence type="ECO:0000256" key="4">
    <source>
        <dbReference type="ARBA" id="ARBA00022763"/>
    </source>
</evidence>
<sequence>MGEFSEKVFAAVRHVPRGKVATYGQIARMIGAPRSARYVGYALRGNPEPSAGSAADTGMAGAATPTTTKATGGAESNGVPCHRVVFKDGSLCDNYAFGGMGVQRALLEAEGVAFADDAHVDMDACLWDGRAEEAGCTGGRGARADEPTAPPPGFDWKRELGEVD</sequence>
<keyword evidence="11" id="KW-1185">Reference proteome</keyword>
<dbReference type="InterPro" id="IPR014048">
    <property type="entry name" value="MethylDNA_cys_MeTrfase_DNA-bd"/>
</dbReference>
<keyword evidence="2 10" id="KW-0489">Methyltransferase</keyword>
<dbReference type="Pfam" id="PF01035">
    <property type="entry name" value="DNA_binding_1"/>
    <property type="match status" value="1"/>
</dbReference>
<feature type="compositionally biased region" description="Low complexity" evidence="7">
    <location>
        <begin position="51"/>
        <end position="74"/>
    </location>
</feature>
<dbReference type="InterPro" id="IPR036388">
    <property type="entry name" value="WH-like_DNA-bd_sf"/>
</dbReference>
<dbReference type="InterPro" id="IPR001497">
    <property type="entry name" value="MethylDNA_cys_MeTrfase_AS"/>
</dbReference>
<dbReference type="InterPro" id="IPR036217">
    <property type="entry name" value="MethylDNA_cys_MeTrfase_DNAb"/>
</dbReference>
<dbReference type="Gene3D" id="1.10.10.10">
    <property type="entry name" value="Winged helix-like DNA-binding domain superfamily/Winged helix DNA-binding domain"/>
    <property type="match status" value="1"/>
</dbReference>
<comment type="caution">
    <text evidence="10">The sequence shown here is derived from an EMBL/GenBank/DDBJ whole genome shotgun (WGS) entry which is preliminary data.</text>
</comment>
<feature type="region of interest" description="Disordered" evidence="7">
    <location>
        <begin position="137"/>
        <end position="164"/>
    </location>
</feature>
<keyword evidence="5" id="KW-0234">DNA repair</keyword>
<dbReference type="Proteomes" id="UP000789325">
    <property type="component" value="Unassembled WGS sequence"/>
</dbReference>
<dbReference type="CDD" id="cd06445">
    <property type="entry name" value="ATase"/>
    <property type="match status" value="1"/>
</dbReference>
<dbReference type="RefSeq" id="WP_087197425.1">
    <property type="nucleotide sequence ID" value="NZ_PPEL01000004.1"/>
</dbReference>
<evidence type="ECO:0000313" key="9">
    <source>
        <dbReference type="EMBL" id="HJH42375.1"/>
    </source>
</evidence>
<reference evidence="9" key="2">
    <citation type="journal article" date="2021" name="PeerJ">
        <title>Extensive microbial diversity within the chicken gut microbiome revealed by metagenomics and culture.</title>
        <authorList>
            <person name="Gilroy R."/>
            <person name="Ravi A."/>
            <person name="Getino M."/>
            <person name="Pursley I."/>
            <person name="Horton D.L."/>
            <person name="Alikhan N.F."/>
            <person name="Baker D."/>
            <person name="Gharbi K."/>
            <person name="Hall N."/>
            <person name="Watson M."/>
            <person name="Adriaenssens E.M."/>
            <person name="Foster-Nyarko E."/>
            <person name="Jarju S."/>
            <person name="Secka A."/>
            <person name="Antonio M."/>
            <person name="Oren A."/>
            <person name="Chaudhuri R.R."/>
            <person name="La Ragione R."/>
            <person name="Hildebrand F."/>
            <person name="Pallen M.J."/>
        </authorList>
    </citation>
    <scope>NUCLEOTIDE SEQUENCE</scope>
    <source>
        <strain evidence="9">USAMLcec12-2067</strain>
    </source>
</reference>
<dbReference type="AlphaFoldDB" id="A0A2K2U7P1"/>
<feature type="domain" description="Methylated-DNA-[protein]-cysteine S-methyltransferase DNA binding" evidence="8">
    <location>
        <begin position="3"/>
        <end position="112"/>
    </location>
</feature>
<dbReference type="Proteomes" id="UP000236488">
    <property type="component" value="Unassembled WGS sequence"/>
</dbReference>
<dbReference type="EMBL" id="DYZL01000023">
    <property type="protein sequence ID" value="HJH42375.1"/>
    <property type="molecule type" value="Genomic_DNA"/>
</dbReference>
<evidence type="ECO:0000313" key="11">
    <source>
        <dbReference type="Proteomes" id="UP000236488"/>
    </source>
</evidence>
<accession>A0A2K2U7P1</accession>
<dbReference type="GO" id="GO:0032259">
    <property type="term" value="P:methylation"/>
    <property type="evidence" value="ECO:0007669"/>
    <property type="project" value="UniProtKB-KW"/>
</dbReference>
<protein>
    <submittedName>
        <fullName evidence="10">Cysteine methyltransferase</fullName>
    </submittedName>
    <submittedName>
        <fullName evidence="9">MGMT family protein</fullName>
    </submittedName>
</protein>
<gene>
    <name evidence="10" type="ORF">C2L80_02020</name>
    <name evidence="9" type="ORF">K8V16_01095</name>
</gene>
<dbReference type="PROSITE" id="PS00374">
    <property type="entry name" value="MGMT"/>
    <property type="match status" value="1"/>
</dbReference>
<feature type="region of interest" description="Disordered" evidence="7">
    <location>
        <begin position="49"/>
        <end position="77"/>
    </location>
</feature>
<reference evidence="9" key="3">
    <citation type="submission" date="2021-09" db="EMBL/GenBank/DDBJ databases">
        <authorList>
            <person name="Gilroy R."/>
        </authorList>
    </citation>
    <scope>NUCLEOTIDE SEQUENCE</scope>
    <source>
        <strain evidence="9">USAMLcec12-2067</strain>
    </source>
</reference>
<evidence type="ECO:0000256" key="5">
    <source>
        <dbReference type="ARBA" id="ARBA00023204"/>
    </source>
</evidence>
<dbReference type="EMBL" id="PPEL01000004">
    <property type="protein sequence ID" value="PNV66346.1"/>
    <property type="molecule type" value="Genomic_DNA"/>
</dbReference>
<comment type="catalytic activity">
    <reaction evidence="6">
        <text>a 6-O-methyl-2'-deoxyguanosine in DNA + L-cysteinyl-[protein] = S-methyl-L-cysteinyl-[protein] + a 2'-deoxyguanosine in DNA</text>
        <dbReference type="Rhea" id="RHEA:24000"/>
        <dbReference type="Rhea" id="RHEA-COMP:10131"/>
        <dbReference type="Rhea" id="RHEA-COMP:10132"/>
        <dbReference type="Rhea" id="RHEA-COMP:11367"/>
        <dbReference type="Rhea" id="RHEA-COMP:11368"/>
        <dbReference type="ChEBI" id="CHEBI:29950"/>
        <dbReference type="ChEBI" id="CHEBI:82612"/>
        <dbReference type="ChEBI" id="CHEBI:85445"/>
        <dbReference type="ChEBI" id="CHEBI:85448"/>
        <dbReference type="EC" id="2.1.1.63"/>
    </reaction>
</comment>
<organism evidence="10 11">
    <name type="scientific">Rubneribacter badeniensis</name>
    <dbReference type="NCBI Taxonomy" id="2070688"/>
    <lineage>
        <taxon>Bacteria</taxon>
        <taxon>Bacillati</taxon>
        <taxon>Actinomycetota</taxon>
        <taxon>Coriobacteriia</taxon>
        <taxon>Eggerthellales</taxon>
        <taxon>Eggerthellaceae</taxon>
        <taxon>Rubneribacter</taxon>
    </lineage>
</organism>